<evidence type="ECO:0000256" key="3">
    <source>
        <dbReference type="ARBA" id="ARBA00022723"/>
    </source>
</evidence>
<reference evidence="8 9" key="1">
    <citation type="submission" date="2020-08" db="EMBL/GenBank/DDBJ databases">
        <title>Genomic Encyclopedia of Type Strains, Phase III (KMG-III): the genomes of soil and plant-associated and newly described type strains.</title>
        <authorList>
            <person name="Whitman W."/>
        </authorList>
    </citation>
    <scope>NUCLEOTIDE SEQUENCE [LARGE SCALE GENOMIC DNA]</scope>
    <source>
        <strain evidence="8 9">CECT 8803</strain>
    </source>
</reference>
<dbReference type="PANTHER" id="PTHR12318:SF0">
    <property type="entry name" value="ACYL-COENZYME A DIPHOSPHATASE NUDT19"/>
    <property type="match status" value="1"/>
</dbReference>
<evidence type="ECO:0000256" key="4">
    <source>
        <dbReference type="ARBA" id="ARBA00022801"/>
    </source>
</evidence>
<comment type="caution">
    <text evidence="8">The sequence shown here is derived from an EMBL/GenBank/DDBJ whole genome shotgun (WGS) entry which is preliminary data.</text>
</comment>
<sequence length="190" mass="20959">MAPTPSIPQHAAGLILLRATIEGPEVLLGRRHRRMVFMPGVYVFPGGRLEDEDHLDDSLASVVQAPAEVDAATSAILPALARAALRELSEETGLVMQRAKARSLRLIARAITPPGNPRRYDTRFFLGDGAHFSGELAGDGELEDLRWHSLTALRHLPLPRVTEVVMKQALAVWHDPDTAYYEITRKEELG</sequence>
<dbReference type="InterPro" id="IPR015797">
    <property type="entry name" value="NUDIX_hydrolase-like_dom_sf"/>
</dbReference>
<dbReference type="EMBL" id="JACHXA010000002">
    <property type="protein sequence ID" value="MBB3064593.1"/>
    <property type="molecule type" value="Genomic_DNA"/>
</dbReference>
<comment type="cofactor">
    <cofactor evidence="2">
        <name>Mg(2+)</name>
        <dbReference type="ChEBI" id="CHEBI:18420"/>
    </cofactor>
</comment>
<evidence type="ECO:0000256" key="2">
    <source>
        <dbReference type="ARBA" id="ARBA00001946"/>
    </source>
</evidence>
<dbReference type="SUPFAM" id="SSF55811">
    <property type="entry name" value="Nudix"/>
    <property type="match status" value="1"/>
</dbReference>
<keyword evidence="3" id="KW-0479">Metal-binding</keyword>
<dbReference type="Gene3D" id="3.90.79.10">
    <property type="entry name" value="Nucleoside Triphosphate Pyrophosphohydrolase"/>
    <property type="match status" value="2"/>
</dbReference>
<protein>
    <submittedName>
        <fullName evidence="8">8-oxo-dGTP pyrophosphatase MutT (NUDIX family)</fullName>
    </submittedName>
</protein>
<accession>A0A839SUH7</accession>
<proteinExistence type="predicted"/>
<organism evidence="8 9">
    <name type="scientific">Limibacillus halophilus</name>
    <dbReference type="NCBI Taxonomy" id="1579333"/>
    <lineage>
        <taxon>Bacteria</taxon>
        <taxon>Pseudomonadati</taxon>
        <taxon>Pseudomonadota</taxon>
        <taxon>Alphaproteobacteria</taxon>
        <taxon>Rhodospirillales</taxon>
        <taxon>Rhodovibrionaceae</taxon>
        <taxon>Limibacillus</taxon>
    </lineage>
</organism>
<evidence type="ECO:0000259" key="7">
    <source>
        <dbReference type="PROSITE" id="PS51462"/>
    </source>
</evidence>
<dbReference type="GO" id="GO:0046872">
    <property type="term" value="F:metal ion binding"/>
    <property type="evidence" value="ECO:0007669"/>
    <property type="project" value="UniProtKB-KW"/>
</dbReference>
<dbReference type="PANTHER" id="PTHR12318">
    <property type="entry name" value="TESTOSTERONE-REGULATED PROTEIN RP2"/>
    <property type="match status" value="1"/>
</dbReference>
<evidence type="ECO:0000313" key="9">
    <source>
        <dbReference type="Proteomes" id="UP000581135"/>
    </source>
</evidence>
<evidence type="ECO:0000313" key="8">
    <source>
        <dbReference type="EMBL" id="MBB3064593.1"/>
    </source>
</evidence>
<dbReference type="Proteomes" id="UP000581135">
    <property type="component" value="Unassembled WGS sequence"/>
</dbReference>
<dbReference type="Pfam" id="PF00293">
    <property type="entry name" value="NUDIX"/>
    <property type="match status" value="1"/>
</dbReference>
<dbReference type="PROSITE" id="PS51462">
    <property type="entry name" value="NUDIX"/>
    <property type="match status" value="1"/>
</dbReference>
<dbReference type="CDD" id="cd18870">
    <property type="entry name" value="NUDIX_AcylCoAdiphos_Nudt19"/>
    <property type="match status" value="1"/>
</dbReference>
<dbReference type="InterPro" id="IPR000086">
    <property type="entry name" value="NUDIX_hydrolase_dom"/>
</dbReference>
<evidence type="ECO:0000256" key="5">
    <source>
        <dbReference type="ARBA" id="ARBA00022842"/>
    </source>
</evidence>
<keyword evidence="6" id="KW-0464">Manganese</keyword>
<keyword evidence="4" id="KW-0378">Hydrolase</keyword>
<evidence type="ECO:0000256" key="1">
    <source>
        <dbReference type="ARBA" id="ARBA00001936"/>
    </source>
</evidence>
<feature type="domain" description="Nudix hydrolase" evidence="7">
    <location>
        <begin position="8"/>
        <end position="170"/>
    </location>
</feature>
<dbReference type="AlphaFoldDB" id="A0A839SUH7"/>
<name>A0A839SUH7_9PROT</name>
<dbReference type="RefSeq" id="WP_183415402.1">
    <property type="nucleotide sequence ID" value="NZ_JACHXA010000002.1"/>
</dbReference>
<dbReference type="InterPro" id="IPR039121">
    <property type="entry name" value="NUDT19"/>
</dbReference>
<evidence type="ECO:0000256" key="6">
    <source>
        <dbReference type="ARBA" id="ARBA00023211"/>
    </source>
</evidence>
<dbReference type="GO" id="GO:0016818">
    <property type="term" value="F:hydrolase activity, acting on acid anhydrides, in phosphorus-containing anhydrides"/>
    <property type="evidence" value="ECO:0007669"/>
    <property type="project" value="InterPro"/>
</dbReference>
<keyword evidence="5" id="KW-0460">Magnesium</keyword>
<comment type="cofactor">
    <cofactor evidence="1">
        <name>Mn(2+)</name>
        <dbReference type="ChEBI" id="CHEBI:29035"/>
    </cofactor>
</comment>
<gene>
    <name evidence="8" type="ORF">FHR98_000865</name>
</gene>
<keyword evidence="9" id="KW-1185">Reference proteome</keyword>